<dbReference type="InterPro" id="IPR047324">
    <property type="entry name" value="LbH_gamma_CA-like"/>
</dbReference>
<dbReference type="KEGG" id="sste:SAMEA4384403_0973"/>
<dbReference type="AlphaFoldDB" id="A0A239YXA5"/>
<dbReference type="InterPro" id="IPR011004">
    <property type="entry name" value="Trimer_LpxA-like_sf"/>
</dbReference>
<dbReference type="InterPro" id="IPR050484">
    <property type="entry name" value="Transf_Hexapept/Carb_Anhydrase"/>
</dbReference>
<evidence type="ECO:0000313" key="2">
    <source>
        <dbReference type="Proteomes" id="UP000242084"/>
    </source>
</evidence>
<dbReference type="Gene3D" id="2.160.10.10">
    <property type="entry name" value="Hexapeptide repeat proteins"/>
    <property type="match status" value="1"/>
</dbReference>
<name>A0A239YXA5_9STAP</name>
<accession>A0A239YXA5</accession>
<keyword evidence="1" id="KW-0808">Transferase</keyword>
<reference evidence="1 2" key="1">
    <citation type="submission" date="2017-06" db="EMBL/GenBank/DDBJ databases">
        <authorList>
            <consortium name="Pathogen Informatics"/>
        </authorList>
    </citation>
    <scope>NUCLEOTIDE SEQUENCE [LARGE SCALE GENOMIC DNA]</scope>
    <source>
        <strain evidence="1 2">NCTC13839</strain>
    </source>
</reference>
<dbReference type="OrthoDB" id="9803036at2"/>
<dbReference type="PANTHER" id="PTHR13061:SF29">
    <property type="entry name" value="GAMMA CARBONIC ANHYDRASE-LIKE 1, MITOCHONDRIAL-RELATED"/>
    <property type="match status" value="1"/>
</dbReference>
<dbReference type="EMBL" id="LT906462">
    <property type="protein sequence ID" value="SNV63781.1"/>
    <property type="molecule type" value="Genomic_DNA"/>
</dbReference>
<dbReference type="RefSeq" id="WP_095087344.1">
    <property type="nucleotide sequence ID" value="NZ_BMDM01000002.1"/>
</dbReference>
<dbReference type="InterPro" id="IPR001451">
    <property type="entry name" value="Hexapep"/>
</dbReference>
<keyword evidence="2" id="KW-1185">Reference proteome</keyword>
<dbReference type="Pfam" id="PF00132">
    <property type="entry name" value="Hexapep"/>
    <property type="match status" value="1"/>
</dbReference>
<sequence length="170" mass="18577">MIKSFKNKTPNIDQSCYVAENATIIGDVSIGQNSSVWFNAVIRGDVSPTIIGNGVNIQDLCCLHQSNDQPLIIEDNVTVGHKVTLHSSIIRKNALIGMDSTILDGAEIGESAFIGAGSLVPPGKKIPPHSLAFGRPAKVIRTLTDEDYRELDRINKSYIEKSKIYKEDQI</sequence>
<organism evidence="1 2">
    <name type="scientific">Mammaliicoccus stepanovicii</name>
    <dbReference type="NCBI Taxonomy" id="643214"/>
    <lineage>
        <taxon>Bacteria</taxon>
        <taxon>Bacillati</taxon>
        <taxon>Bacillota</taxon>
        <taxon>Bacilli</taxon>
        <taxon>Bacillales</taxon>
        <taxon>Staphylococcaceae</taxon>
        <taxon>Mammaliicoccus</taxon>
    </lineage>
</organism>
<dbReference type="Proteomes" id="UP000242084">
    <property type="component" value="Chromosome 1"/>
</dbReference>
<dbReference type="CDD" id="cd04645">
    <property type="entry name" value="LbH_gamma_CA_like"/>
    <property type="match status" value="1"/>
</dbReference>
<dbReference type="SUPFAM" id="SSF51161">
    <property type="entry name" value="Trimeric LpxA-like enzymes"/>
    <property type="match status" value="1"/>
</dbReference>
<dbReference type="GO" id="GO:0016746">
    <property type="term" value="F:acyltransferase activity"/>
    <property type="evidence" value="ECO:0007669"/>
    <property type="project" value="UniProtKB-KW"/>
</dbReference>
<dbReference type="PANTHER" id="PTHR13061">
    <property type="entry name" value="DYNACTIN SUBUNIT P25"/>
    <property type="match status" value="1"/>
</dbReference>
<evidence type="ECO:0000313" key="1">
    <source>
        <dbReference type="EMBL" id="SNV63781.1"/>
    </source>
</evidence>
<keyword evidence="1" id="KW-0012">Acyltransferase</keyword>
<dbReference type="EC" id="2.3.1.-" evidence="1"/>
<proteinExistence type="predicted"/>
<gene>
    <name evidence="1" type="primary">yrdA</name>
    <name evidence="1" type="ORF">SAMEA4384403_00973</name>
</gene>
<protein>
    <submittedName>
        <fullName evidence="1">O-acetyltransferase (Cell wall biosynthesis)</fullName>
        <ecNumber evidence="1">2.3.1.-</ecNumber>
    </submittedName>
</protein>